<feature type="binding site" evidence="15">
    <location>
        <position position="193"/>
    </location>
    <ligand>
        <name>Mg(2+)</name>
        <dbReference type="ChEBI" id="CHEBI:18420"/>
    </ligand>
</feature>
<evidence type="ECO:0000256" key="12">
    <source>
        <dbReference type="PIRSR" id="PIRSR605478-1"/>
    </source>
</evidence>
<feature type="binding site" evidence="15">
    <location>
        <position position="191"/>
    </location>
    <ligand>
        <name>Mg(2+)</name>
        <dbReference type="ChEBI" id="CHEBI:18420"/>
    </ligand>
</feature>
<dbReference type="InterPro" id="IPR029061">
    <property type="entry name" value="THDP-binding"/>
</dbReference>
<feature type="binding site" evidence="14">
    <location>
        <begin position="120"/>
        <end position="122"/>
    </location>
    <ligand>
        <name>thiamine diphosphate</name>
        <dbReference type="ChEBI" id="CHEBI:58937"/>
    </ligand>
</feature>
<gene>
    <name evidence="18" type="ORF">JETT_0193</name>
</gene>
<comment type="similarity">
    <text evidence="3">Belongs to the transketolase family.</text>
</comment>
<dbReference type="InterPro" id="IPR009014">
    <property type="entry name" value="Transketo_C/PFOR_II"/>
</dbReference>
<evidence type="ECO:0000256" key="16">
    <source>
        <dbReference type="PIRSR" id="PIRSR605478-5"/>
    </source>
</evidence>
<comment type="subunit">
    <text evidence="4">Homodimer.</text>
</comment>
<dbReference type="Gene3D" id="3.40.50.970">
    <property type="match status" value="2"/>
</dbReference>
<dbReference type="SUPFAM" id="SSF52518">
    <property type="entry name" value="Thiamin diphosphate-binding fold (THDP-binding)"/>
    <property type="match status" value="2"/>
</dbReference>
<feature type="binding site" evidence="13">
    <location>
        <position position="32"/>
    </location>
    <ligand>
        <name>substrate</name>
    </ligand>
</feature>
<comment type="catalytic activity">
    <reaction evidence="10">
        <text>D-sedoheptulose 7-phosphate + D-glyceraldehyde 3-phosphate = aldehydo-D-ribose 5-phosphate + D-xylulose 5-phosphate</text>
        <dbReference type="Rhea" id="RHEA:10508"/>
        <dbReference type="ChEBI" id="CHEBI:57483"/>
        <dbReference type="ChEBI" id="CHEBI:57737"/>
        <dbReference type="ChEBI" id="CHEBI:58273"/>
        <dbReference type="ChEBI" id="CHEBI:59776"/>
        <dbReference type="EC" id="2.2.1.1"/>
    </reaction>
</comment>
<feature type="binding site" evidence="13">
    <location>
        <position position="467"/>
    </location>
    <ligand>
        <name>substrate</name>
    </ligand>
</feature>
<dbReference type="SUPFAM" id="SSF52922">
    <property type="entry name" value="TK C-terminal domain-like"/>
    <property type="match status" value="1"/>
</dbReference>
<dbReference type="InterPro" id="IPR005474">
    <property type="entry name" value="Transketolase_N"/>
</dbReference>
<feature type="binding site" evidence="14">
    <location>
        <position position="162"/>
    </location>
    <ligand>
        <name>thiamine diphosphate</name>
        <dbReference type="ChEBI" id="CHEBI:58937"/>
    </ligand>
</feature>
<feature type="binding site" evidence="14">
    <location>
        <position position="443"/>
    </location>
    <ligand>
        <name>thiamine diphosphate</name>
        <dbReference type="ChEBI" id="CHEBI:58937"/>
    </ligand>
</feature>
<dbReference type="Pfam" id="PF00456">
    <property type="entry name" value="Transketolase_N"/>
    <property type="match status" value="1"/>
</dbReference>
<evidence type="ECO:0000256" key="15">
    <source>
        <dbReference type="PIRSR" id="PIRSR605478-4"/>
    </source>
</evidence>
<dbReference type="FunFam" id="3.40.50.920:FF:000003">
    <property type="entry name" value="Transketolase"/>
    <property type="match status" value="1"/>
</dbReference>
<evidence type="ECO:0000256" key="11">
    <source>
        <dbReference type="NCBIfam" id="TIGR00232"/>
    </source>
</evidence>
<evidence type="ECO:0000313" key="19">
    <source>
        <dbReference type="Proteomes" id="UP000319783"/>
    </source>
</evidence>
<dbReference type="Pfam" id="PF02779">
    <property type="entry name" value="Transket_pyr"/>
    <property type="match status" value="1"/>
</dbReference>
<evidence type="ECO:0000256" key="14">
    <source>
        <dbReference type="PIRSR" id="PIRSR605478-3"/>
    </source>
</evidence>
<evidence type="ECO:0000256" key="9">
    <source>
        <dbReference type="ARBA" id="ARBA00023052"/>
    </source>
</evidence>
<dbReference type="GO" id="GO:0009052">
    <property type="term" value="P:pentose-phosphate shunt, non-oxidative branch"/>
    <property type="evidence" value="ECO:0007669"/>
    <property type="project" value="UniProtKB-ARBA"/>
</dbReference>
<evidence type="ECO:0000256" key="2">
    <source>
        <dbReference type="ARBA" id="ARBA00001941"/>
    </source>
</evidence>
<dbReference type="GO" id="GO:0004802">
    <property type="term" value="F:transketolase activity"/>
    <property type="evidence" value="ECO:0007669"/>
    <property type="project" value="UniProtKB-UniRule"/>
</dbReference>
<evidence type="ECO:0000256" key="3">
    <source>
        <dbReference type="ARBA" id="ARBA00007131"/>
    </source>
</evidence>
<protein>
    <recommendedName>
        <fullName evidence="5 11">Transketolase</fullName>
        <ecNumber evidence="5 11">2.2.1.1</ecNumber>
    </recommendedName>
</protein>
<feature type="binding site" evidence="15">
    <location>
        <position position="161"/>
    </location>
    <ligand>
        <name>Mg(2+)</name>
        <dbReference type="ChEBI" id="CHEBI:18420"/>
    </ligand>
</feature>
<accession>A0A533QFZ2</accession>
<dbReference type="GO" id="GO:0046872">
    <property type="term" value="F:metal ion binding"/>
    <property type="evidence" value="ECO:0007669"/>
    <property type="project" value="UniProtKB-KW"/>
</dbReference>
<dbReference type="CDD" id="cd07033">
    <property type="entry name" value="TPP_PYR_DXS_TK_like"/>
    <property type="match status" value="1"/>
</dbReference>
<comment type="cofactor">
    <cofactor evidence="1">
        <name>Ca(2+)</name>
        <dbReference type="ChEBI" id="CHEBI:29108"/>
    </cofactor>
</comment>
<evidence type="ECO:0000256" key="5">
    <source>
        <dbReference type="ARBA" id="ARBA00013152"/>
    </source>
</evidence>
<dbReference type="InterPro" id="IPR033247">
    <property type="entry name" value="Transketolase_fam"/>
</dbReference>
<evidence type="ECO:0000256" key="8">
    <source>
        <dbReference type="ARBA" id="ARBA00022842"/>
    </source>
</evidence>
<feature type="binding site" evidence="14">
    <location>
        <position position="72"/>
    </location>
    <ligand>
        <name>thiamine diphosphate</name>
        <dbReference type="ChEBI" id="CHEBI:58937"/>
    </ligand>
</feature>
<sequence>MKELDNMPLDDLCINTIRTLAMDAVQKANSGHPGTPMALAPLAYILWIRFLRYNPRNPDWFNRDRFVLSNGHASMLQYALLYLTGYDLSLDDIKNFRQWDSKTPGHPEYRFTPGIETTTGPLGQGIMNSVGMAIAEAHLASVFNRKGYEIVDHFTYAFCSDGDLMEGASHEAASIAGHLGLSKLIWVYDDNHISIEGATELTYSDDVAKRFESYHWHVQNLGEKANDLEALTKAFSLAQEETERPSLIIVRSHIAYGAPNMQDTPESHGSPLGEEEVALTKKFYGWPEHEKFFVPKQVLEHMHTAIVRGRESEEAWQEKFNTYKKVYPELAERFEAALHGQLPHDWDQNIPDFKPSDGPMSTRDASGKVMNAFASKIPWLIGGSGDLSPSTKTLIKNSNYLEKGDYANRNIAWGVREHVMCSASSGIALHGGALPFASTFFIFTDYARPAIRLAALMELPVIYLMTHDSIGLGEDGPTHQPVEHLVSLRAMPNMCVIRPADANEVAYAWRVAMVRKAGPTMLVLSRQNLSIFDRHKVASAEGTLKGAYVLSKEKGDHPDIILIGTGSEVQLILQAQEKLALGGVDARVVSMPSWELFWEQPQNYRDEVLPPDVKARLSVEAASPLGWRDWVGDTGDSIGITKYGASAPYKDIFKQYGFTVENVVSKAKDLVKNIS</sequence>
<keyword evidence="7 15" id="KW-0479">Metal-binding</keyword>
<feature type="binding site" evidence="13">
    <location>
        <position position="268"/>
    </location>
    <ligand>
        <name>substrate</name>
    </ligand>
</feature>
<evidence type="ECO:0000256" key="7">
    <source>
        <dbReference type="ARBA" id="ARBA00022723"/>
    </source>
</evidence>
<feature type="site" description="Important for catalytic activity" evidence="16">
    <location>
        <position position="32"/>
    </location>
</feature>
<dbReference type="Proteomes" id="UP000319783">
    <property type="component" value="Unassembled WGS sequence"/>
</dbReference>
<dbReference type="SMART" id="SM00861">
    <property type="entry name" value="Transket_pyr"/>
    <property type="match status" value="1"/>
</dbReference>
<dbReference type="InterPro" id="IPR005475">
    <property type="entry name" value="Transketolase-like_Pyr-bd"/>
</dbReference>
<dbReference type="PANTHER" id="PTHR43522:SF2">
    <property type="entry name" value="TRANSKETOLASE 1-RELATED"/>
    <property type="match status" value="1"/>
</dbReference>
<comment type="cofactor">
    <cofactor evidence="2">
        <name>Co(2+)</name>
        <dbReference type="ChEBI" id="CHEBI:48828"/>
    </cofactor>
</comment>
<evidence type="ECO:0000256" key="6">
    <source>
        <dbReference type="ARBA" id="ARBA00022679"/>
    </source>
</evidence>
<keyword evidence="6" id="KW-0808">Transferase</keyword>
<keyword evidence="8 15" id="KW-0460">Magnesium</keyword>
<dbReference type="CDD" id="cd02012">
    <property type="entry name" value="TPP_TK"/>
    <property type="match status" value="1"/>
</dbReference>
<reference evidence="18 19" key="1">
    <citation type="submission" date="2019-04" db="EMBL/GenBank/DDBJ databases">
        <title>Genome of a novel bacterium Candidatus Jettenia ecosi reconstructed from metagenome of an anammox bioreactor.</title>
        <authorList>
            <person name="Mardanov A.V."/>
            <person name="Beletsky A.V."/>
            <person name="Ravin N.V."/>
            <person name="Botchkova E.A."/>
            <person name="Litti Y.V."/>
            <person name="Nozhevnikova A.N."/>
        </authorList>
    </citation>
    <scope>NUCLEOTIDE SEQUENCE [LARGE SCALE GENOMIC DNA]</scope>
    <source>
        <strain evidence="18">J2</strain>
    </source>
</reference>
<dbReference type="EC" id="2.2.1.1" evidence="5 11"/>
<feature type="binding site" evidence="13">
    <location>
        <position position="479"/>
    </location>
    <ligand>
        <name>substrate</name>
    </ligand>
</feature>
<evidence type="ECO:0000256" key="13">
    <source>
        <dbReference type="PIRSR" id="PIRSR605478-2"/>
    </source>
</evidence>
<dbReference type="PANTHER" id="PTHR43522">
    <property type="entry name" value="TRANSKETOLASE"/>
    <property type="match status" value="1"/>
</dbReference>
<dbReference type="AlphaFoldDB" id="A0A533QFZ2"/>
<dbReference type="FunFam" id="3.40.50.970:FF:000004">
    <property type="entry name" value="Transketolase"/>
    <property type="match status" value="1"/>
</dbReference>
<dbReference type="InterPro" id="IPR055152">
    <property type="entry name" value="Transketolase-like_C_2"/>
</dbReference>
<proteinExistence type="inferred from homology"/>
<feature type="binding site" evidence="13">
    <location>
        <position position="475"/>
    </location>
    <ligand>
        <name>substrate</name>
    </ligand>
</feature>
<feature type="site" description="Important for catalytic activity" evidence="16">
    <location>
        <position position="268"/>
    </location>
</feature>
<organism evidence="18 19">
    <name type="scientific">Candidatus Jettenia ecosi</name>
    <dbReference type="NCBI Taxonomy" id="2494326"/>
    <lineage>
        <taxon>Bacteria</taxon>
        <taxon>Pseudomonadati</taxon>
        <taxon>Planctomycetota</taxon>
        <taxon>Candidatus Brocadiia</taxon>
        <taxon>Candidatus Brocadiales</taxon>
        <taxon>Candidatus Brocadiaceae</taxon>
        <taxon>Candidatus Jettenia</taxon>
    </lineage>
</organism>
<feature type="binding site" evidence="14">
    <location>
        <position position="191"/>
    </location>
    <ligand>
        <name>thiamine diphosphate</name>
        <dbReference type="ChEBI" id="CHEBI:58937"/>
    </ligand>
</feature>
<feature type="binding site" evidence="13">
    <location>
        <position position="526"/>
    </location>
    <ligand>
        <name>substrate</name>
    </ligand>
</feature>
<comment type="cofactor">
    <cofactor evidence="14">
        <name>thiamine diphosphate</name>
        <dbReference type="ChEBI" id="CHEBI:58937"/>
    </cofactor>
    <text evidence="14">Binds 1 thiamine pyrophosphate per subunit. During the reaction, the substrate forms a covalent intermediate with the cofactor.</text>
</comment>
<feature type="binding site" evidence="14">
    <location>
        <position position="268"/>
    </location>
    <ligand>
        <name>thiamine diphosphate</name>
        <dbReference type="ChEBI" id="CHEBI:58937"/>
    </ligand>
</feature>
<dbReference type="InterPro" id="IPR005478">
    <property type="entry name" value="Transketolase_bac-like"/>
</dbReference>
<evidence type="ECO:0000256" key="1">
    <source>
        <dbReference type="ARBA" id="ARBA00001913"/>
    </source>
</evidence>
<evidence type="ECO:0000256" key="10">
    <source>
        <dbReference type="ARBA" id="ARBA00049473"/>
    </source>
</evidence>
<keyword evidence="9 14" id="KW-0786">Thiamine pyrophosphate</keyword>
<feature type="binding site" evidence="13">
    <location>
        <position position="363"/>
    </location>
    <ligand>
        <name>substrate</name>
    </ligand>
</feature>
<comment type="cofactor">
    <cofactor evidence="15">
        <name>Mg(2+)</name>
        <dbReference type="ChEBI" id="CHEBI:18420"/>
    </cofactor>
    <text evidence="15">Binds 1 Mg(2+) ion per subunit. Can also utilize other divalent metal cations, such as Ca(2+), Mn(2+) and Co(2+).</text>
</comment>
<feature type="binding site" evidence="13">
    <location>
        <position position="390"/>
    </location>
    <ligand>
        <name>substrate</name>
    </ligand>
</feature>
<dbReference type="Pfam" id="PF22613">
    <property type="entry name" value="Transketolase_C_1"/>
    <property type="match status" value="1"/>
</dbReference>
<dbReference type="EMBL" id="SULG01000002">
    <property type="protein sequence ID" value="TLD43562.1"/>
    <property type="molecule type" value="Genomic_DNA"/>
</dbReference>
<feature type="domain" description="Transketolase-like pyrimidine-binding" evidence="17">
    <location>
        <begin position="360"/>
        <end position="531"/>
    </location>
</feature>
<comment type="caution">
    <text evidence="18">The sequence shown here is derived from an EMBL/GenBank/DDBJ whole genome shotgun (WGS) entry which is preliminary data.</text>
</comment>
<evidence type="ECO:0000259" key="17">
    <source>
        <dbReference type="SMART" id="SM00861"/>
    </source>
</evidence>
<name>A0A533QFZ2_9BACT</name>
<dbReference type="FunFam" id="3.40.50.970:FF:000003">
    <property type="entry name" value="Transketolase"/>
    <property type="match status" value="1"/>
</dbReference>
<feature type="active site" description="Proton donor" evidence="12">
    <location>
        <position position="417"/>
    </location>
</feature>
<dbReference type="Gene3D" id="3.40.50.920">
    <property type="match status" value="1"/>
</dbReference>
<evidence type="ECO:0000256" key="4">
    <source>
        <dbReference type="ARBA" id="ARBA00011738"/>
    </source>
</evidence>
<dbReference type="NCBIfam" id="TIGR00232">
    <property type="entry name" value="tktlase_bact"/>
    <property type="match status" value="1"/>
</dbReference>
<evidence type="ECO:0000313" key="18">
    <source>
        <dbReference type="EMBL" id="TLD43562.1"/>
    </source>
</evidence>
<dbReference type="GO" id="GO:0005829">
    <property type="term" value="C:cytosol"/>
    <property type="evidence" value="ECO:0007669"/>
    <property type="project" value="TreeGrafter"/>
</dbReference>